<comment type="caution">
    <text evidence="6">The sequence shown here is derived from an EMBL/GenBank/DDBJ whole genome shotgun (WGS) entry which is preliminary data.</text>
</comment>
<evidence type="ECO:0000313" key="7">
    <source>
        <dbReference type="Proteomes" id="UP000568109"/>
    </source>
</evidence>
<dbReference type="PANTHER" id="PTHR11727:SF14">
    <property type="entry name" value="BLL8166 PROTEIN"/>
    <property type="match status" value="1"/>
</dbReference>
<feature type="transmembrane region" description="Helical" evidence="5">
    <location>
        <begin position="131"/>
        <end position="150"/>
    </location>
</feature>
<evidence type="ECO:0000256" key="2">
    <source>
        <dbReference type="ARBA" id="ARBA00022679"/>
    </source>
</evidence>
<keyword evidence="5" id="KW-0472">Membrane</keyword>
<feature type="transmembrane region" description="Helical" evidence="5">
    <location>
        <begin position="65"/>
        <end position="85"/>
    </location>
</feature>
<feature type="transmembrane region" description="Helical" evidence="5">
    <location>
        <begin position="199"/>
        <end position="218"/>
    </location>
</feature>
<dbReference type="InterPro" id="IPR029063">
    <property type="entry name" value="SAM-dependent_MTases_sf"/>
</dbReference>
<feature type="transmembrane region" description="Helical" evidence="5">
    <location>
        <begin position="162"/>
        <end position="179"/>
    </location>
</feature>
<dbReference type="GO" id="GO:0000179">
    <property type="term" value="F:rRNA (adenine-N6,N6-)-dimethyltransferase activity"/>
    <property type="evidence" value="ECO:0007669"/>
    <property type="project" value="TreeGrafter"/>
</dbReference>
<keyword evidence="4" id="KW-0694">RNA-binding</keyword>
<feature type="transmembrane region" description="Helical" evidence="5">
    <location>
        <begin position="29"/>
        <end position="53"/>
    </location>
</feature>
<keyword evidence="5" id="KW-0812">Transmembrane</keyword>
<reference evidence="6 7" key="1">
    <citation type="submission" date="2020-06" db="EMBL/GenBank/DDBJ databases">
        <title>Draft genome sequence of Candidatus Phytoplasma pruni (X-disease group, subgroup 16SrIII-B) strain ChTDIII from Argentina.</title>
        <authorList>
            <person name="Fernandez F.D."/>
            <person name="Zuebert C."/>
            <person name="Huettel B."/>
            <person name="Kube M."/>
            <person name="Conci L.R."/>
        </authorList>
    </citation>
    <scope>NUCLEOTIDE SEQUENCE [LARGE SCALE GENOMIC DNA]</scope>
    <source>
        <strain evidence="6 7">ChTDIII</strain>
    </source>
</reference>
<keyword evidence="2 6" id="KW-0808">Transferase</keyword>
<evidence type="ECO:0000256" key="4">
    <source>
        <dbReference type="ARBA" id="ARBA00022884"/>
    </source>
</evidence>
<evidence type="ECO:0000256" key="1">
    <source>
        <dbReference type="ARBA" id="ARBA00022603"/>
    </source>
</evidence>
<dbReference type="GO" id="GO:0003723">
    <property type="term" value="F:RNA binding"/>
    <property type="evidence" value="ECO:0007669"/>
    <property type="project" value="UniProtKB-KW"/>
</dbReference>
<proteinExistence type="predicted"/>
<keyword evidence="1 6" id="KW-0489">Methyltransferase</keyword>
<feature type="transmembrane region" description="Helical" evidence="5">
    <location>
        <begin position="230"/>
        <end position="247"/>
    </location>
</feature>
<dbReference type="InterPro" id="IPR001737">
    <property type="entry name" value="KsgA/Erm"/>
</dbReference>
<dbReference type="Pfam" id="PF00398">
    <property type="entry name" value="RrnaAD"/>
    <property type="match status" value="1"/>
</dbReference>
<sequence>MNKRKNQKVKLPKESPFKKSLTNGKKNSLGNYLVLIIAWMTVILGSITSFYTWQDSQTGFTVMDLFYFSRQSNLLALIVVIFSFTKMKKKPLYNYLSFIALIDLLINALFFNYFLEDKNKYYPVNSRYVYYLFYYLEYIIMPIVFSVFYAKNKQKKLKWKEIWLVATHPLIYFVIYYLVKQQNFQDIFISPDDKKHLSLMFAKIIFVFLFLSSGMIFMQNKKMNKCLKSILFFLIFLIIYLTTYGFYDWKHAQEEMVDSQTVGAFIAPLSPFASKKLSDIVDKKDLGKDDYIIELGGGSGNVTQYILERYGQDLKLAVIEYSPAFVKLLKQRFPEKDYPNVKIIQGDAVNLIDLLQDKNIDINKIKGIVSTLPLSLFNDENMAKLNKDLSEIMTKNKGIKFKEYRFKCLLKEIHRIDGTTSEKDIHLVDNFIIPIDIYTLKS</sequence>
<dbReference type="RefSeq" id="WP_178734092.1">
    <property type="nucleotide sequence ID" value="NZ_JABUOH010000030.1"/>
</dbReference>
<evidence type="ECO:0000256" key="5">
    <source>
        <dbReference type="SAM" id="Phobius"/>
    </source>
</evidence>
<dbReference type="CDD" id="cd02440">
    <property type="entry name" value="AdoMet_MTases"/>
    <property type="match status" value="1"/>
</dbReference>
<accession>A0A851H9S8</accession>
<dbReference type="Proteomes" id="UP000568109">
    <property type="component" value="Unassembled WGS sequence"/>
</dbReference>
<dbReference type="Gene3D" id="3.40.50.150">
    <property type="entry name" value="Vaccinia Virus protein VP39"/>
    <property type="match status" value="1"/>
</dbReference>
<dbReference type="EMBL" id="JABUOH010000030">
    <property type="protein sequence ID" value="NWN45692.1"/>
    <property type="molecule type" value="Genomic_DNA"/>
</dbReference>
<dbReference type="PANTHER" id="PTHR11727">
    <property type="entry name" value="DIMETHYLADENOSINE TRANSFERASE"/>
    <property type="match status" value="1"/>
</dbReference>
<dbReference type="SUPFAM" id="SSF53335">
    <property type="entry name" value="S-adenosyl-L-methionine-dependent methyltransferases"/>
    <property type="match status" value="1"/>
</dbReference>
<evidence type="ECO:0000313" key="6">
    <source>
        <dbReference type="EMBL" id="NWN45692.1"/>
    </source>
</evidence>
<evidence type="ECO:0000256" key="3">
    <source>
        <dbReference type="ARBA" id="ARBA00022691"/>
    </source>
</evidence>
<protein>
    <submittedName>
        <fullName evidence="6">Methyltransferase domain-containing protein</fullName>
    </submittedName>
</protein>
<keyword evidence="5" id="KW-1133">Transmembrane helix</keyword>
<gene>
    <name evidence="6" type="ORF">HR065_01155</name>
</gene>
<keyword evidence="7" id="KW-1185">Reference proteome</keyword>
<name>A0A851H9S8_9MOLU</name>
<organism evidence="6 7">
    <name type="scientific">Candidatus Phytoplasma pruni</name>
    <dbReference type="NCBI Taxonomy" id="479893"/>
    <lineage>
        <taxon>Bacteria</taxon>
        <taxon>Bacillati</taxon>
        <taxon>Mycoplasmatota</taxon>
        <taxon>Mollicutes</taxon>
        <taxon>Acholeplasmatales</taxon>
        <taxon>Acholeplasmataceae</taxon>
        <taxon>Candidatus Phytoplasma</taxon>
        <taxon>16SrIII (X-disease group)</taxon>
    </lineage>
</organism>
<feature type="transmembrane region" description="Helical" evidence="5">
    <location>
        <begin position="92"/>
        <end position="111"/>
    </location>
</feature>
<dbReference type="AlphaFoldDB" id="A0A851H9S8"/>
<keyword evidence="3" id="KW-0949">S-adenosyl-L-methionine</keyword>